<dbReference type="Gene3D" id="3.20.20.140">
    <property type="entry name" value="Metal-dependent hydrolases"/>
    <property type="match status" value="1"/>
</dbReference>
<dbReference type="EMBL" id="JAVNWW010000001">
    <property type="protein sequence ID" value="MDU0808143.1"/>
    <property type="molecule type" value="Genomic_DNA"/>
</dbReference>
<dbReference type="InterPro" id="IPR052350">
    <property type="entry name" value="Metallo-dep_Lactonases"/>
</dbReference>
<protein>
    <submittedName>
        <fullName evidence="3">Amidohydrolase family protein</fullName>
    </submittedName>
</protein>
<reference evidence="3 4" key="1">
    <citation type="submission" date="2023-09" db="EMBL/GenBank/DDBJ databases">
        <title>Aquirufa genomes.</title>
        <authorList>
            <person name="Pitt A."/>
        </authorList>
    </citation>
    <scope>NUCLEOTIDE SEQUENCE [LARGE SCALE GENOMIC DNA]</scope>
    <source>
        <strain evidence="3 4">LEOWEIH-7C</strain>
    </source>
</reference>
<evidence type="ECO:0000259" key="2">
    <source>
        <dbReference type="Pfam" id="PF04909"/>
    </source>
</evidence>
<dbReference type="Proteomes" id="UP001249959">
    <property type="component" value="Unassembled WGS sequence"/>
</dbReference>
<proteinExistence type="inferred from homology"/>
<dbReference type="PANTHER" id="PTHR43569">
    <property type="entry name" value="AMIDOHYDROLASE"/>
    <property type="match status" value="1"/>
</dbReference>
<organism evidence="3 4">
    <name type="scientific">Aquirufa regiilacus</name>
    <dbReference type="NCBI Taxonomy" id="3024868"/>
    <lineage>
        <taxon>Bacteria</taxon>
        <taxon>Pseudomonadati</taxon>
        <taxon>Bacteroidota</taxon>
        <taxon>Cytophagia</taxon>
        <taxon>Cytophagales</taxon>
        <taxon>Flectobacillaceae</taxon>
        <taxon>Aquirufa</taxon>
    </lineage>
</organism>
<sequence length="272" mass="30938">MIDSHQHFWNYDAERDTWITADMAVIQQDFYPNVDLFSSKGIHACVAVQASSSEEETLFLLALAEQSNFIQGVVGWVDLLQGDIEDRLAYFSQFETLKGFRHIVQGEKDPEFLKRSDFIRGVKALDAFDYTYDLLILPHQLKAGIVFCQQLDQKIVLDHLAKPPIKSGDVKQWKKDIGAFKELEHVSAKISGLITEADWKTWTTEQINGVIQEALEVFGPDRLLFGTDYPVVKVAGELDQWIDVYKSSISALSPNEQAKINEQNCKNFYALD</sequence>
<feature type="domain" description="Amidohydrolase-related" evidence="2">
    <location>
        <begin position="2"/>
        <end position="269"/>
    </location>
</feature>
<comment type="caution">
    <text evidence="3">The sequence shown here is derived from an EMBL/GenBank/DDBJ whole genome shotgun (WGS) entry which is preliminary data.</text>
</comment>
<accession>A0ABU3TQJ7</accession>
<evidence type="ECO:0000313" key="4">
    <source>
        <dbReference type="Proteomes" id="UP001249959"/>
    </source>
</evidence>
<gene>
    <name evidence="3" type="ORF">PQG45_03725</name>
</gene>
<evidence type="ECO:0000256" key="1">
    <source>
        <dbReference type="ARBA" id="ARBA00038310"/>
    </source>
</evidence>
<name>A0ABU3TQJ7_9BACT</name>
<dbReference type="SUPFAM" id="SSF51556">
    <property type="entry name" value="Metallo-dependent hydrolases"/>
    <property type="match status" value="1"/>
</dbReference>
<dbReference type="InterPro" id="IPR032466">
    <property type="entry name" value="Metal_Hydrolase"/>
</dbReference>
<comment type="similarity">
    <text evidence="1">Belongs to the metallo-dependent hydrolases superfamily.</text>
</comment>
<dbReference type="PANTHER" id="PTHR43569:SF2">
    <property type="entry name" value="AMIDOHYDROLASE-RELATED DOMAIN-CONTAINING PROTEIN"/>
    <property type="match status" value="1"/>
</dbReference>
<dbReference type="RefSeq" id="WP_316070314.1">
    <property type="nucleotide sequence ID" value="NZ_JAVNWW010000001.1"/>
</dbReference>
<evidence type="ECO:0000313" key="3">
    <source>
        <dbReference type="EMBL" id="MDU0808143.1"/>
    </source>
</evidence>
<keyword evidence="4" id="KW-1185">Reference proteome</keyword>
<dbReference type="InterPro" id="IPR006680">
    <property type="entry name" value="Amidohydro-rel"/>
</dbReference>
<dbReference type="Pfam" id="PF04909">
    <property type="entry name" value="Amidohydro_2"/>
    <property type="match status" value="1"/>
</dbReference>